<dbReference type="AlphaFoldDB" id="A0A974WHN9"/>
<reference evidence="1" key="1">
    <citation type="submission" date="2021-02" db="EMBL/GenBank/DDBJ databases">
        <title>Fulvivirga sp. S481 isolated from sea water.</title>
        <authorList>
            <person name="Bae S.S."/>
            <person name="Baek K."/>
        </authorList>
    </citation>
    <scope>NUCLEOTIDE SEQUENCE</scope>
    <source>
        <strain evidence="1">S481</strain>
    </source>
</reference>
<evidence type="ECO:0000313" key="1">
    <source>
        <dbReference type="EMBL" id="QSE97337.1"/>
    </source>
</evidence>
<dbReference type="EMBL" id="CP070608">
    <property type="protein sequence ID" value="QSE97337.1"/>
    <property type="molecule type" value="Genomic_DNA"/>
</dbReference>
<dbReference type="KEGG" id="fuv:JR347_17405"/>
<name>A0A974WHN9_9BACT</name>
<sequence length="134" mass="15310">MMAFEVRLNDQARLQLGEEIRFLHLKSQFTSDTGFQQLLINNLKSYISSFELERLLIEVPTLNSESNEQLKLAFENIIKPRIKIKVALIIGVATDAESLTELKLILGNFINAFTFKILNTVEAGVDWLTEQPKQ</sequence>
<evidence type="ECO:0000313" key="2">
    <source>
        <dbReference type="Proteomes" id="UP000662783"/>
    </source>
</evidence>
<dbReference type="Proteomes" id="UP000662783">
    <property type="component" value="Chromosome"/>
</dbReference>
<gene>
    <name evidence="1" type="ORF">JR347_17405</name>
</gene>
<organism evidence="1 2">
    <name type="scientific">Fulvivirga lutea</name>
    <dbReference type="NCBI Taxonomy" id="2810512"/>
    <lineage>
        <taxon>Bacteria</taxon>
        <taxon>Pseudomonadati</taxon>
        <taxon>Bacteroidota</taxon>
        <taxon>Cytophagia</taxon>
        <taxon>Cytophagales</taxon>
        <taxon>Fulvivirgaceae</taxon>
        <taxon>Fulvivirga</taxon>
    </lineage>
</organism>
<keyword evidence="2" id="KW-1185">Reference proteome</keyword>
<dbReference type="RefSeq" id="WP_205721848.1">
    <property type="nucleotide sequence ID" value="NZ_CP070608.1"/>
</dbReference>
<accession>A0A974WHN9</accession>
<proteinExistence type="predicted"/>
<protein>
    <submittedName>
        <fullName evidence="1">Uncharacterized protein</fullName>
    </submittedName>
</protein>